<dbReference type="Proteomes" id="UP001497392">
    <property type="component" value="Unassembled WGS sequence"/>
</dbReference>
<dbReference type="InterPro" id="IPR035447">
    <property type="entry name" value="DNA_topo_I_N_sf"/>
</dbReference>
<proteinExistence type="predicted"/>
<comment type="caution">
    <text evidence="2">The sequence shown here is derived from an EMBL/GenBank/DDBJ whole genome shotgun (WGS) entry which is preliminary data.</text>
</comment>
<evidence type="ECO:0000313" key="3">
    <source>
        <dbReference type="Proteomes" id="UP001497392"/>
    </source>
</evidence>
<dbReference type="EMBL" id="CAXHTA020000016">
    <property type="protein sequence ID" value="CAL5226545.1"/>
    <property type="molecule type" value="Genomic_DNA"/>
</dbReference>
<dbReference type="Gene3D" id="3.40.50.300">
    <property type="entry name" value="P-loop containing nucleotide triphosphate hydrolases"/>
    <property type="match status" value="1"/>
</dbReference>
<protein>
    <submittedName>
        <fullName evidence="2">G9394 protein</fullName>
    </submittedName>
</protein>
<dbReference type="InterPro" id="IPR011010">
    <property type="entry name" value="DNA_brk_join_enz"/>
</dbReference>
<accession>A0ABP1G5I5</accession>
<dbReference type="InterPro" id="IPR049331">
    <property type="entry name" value="Top1B_N_bact"/>
</dbReference>
<name>A0ABP1G5I5_9CHLO</name>
<dbReference type="InterPro" id="IPR027417">
    <property type="entry name" value="P-loop_NTPase"/>
</dbReference>
<evidence type="ECO:0000313" key="2">
    <source>
        <dbReference type="EMBL" id="CAL5226545.1"/>
    </source>
</evidence>
<reference evidence="2 3" key="1">
    <citation type="submission" date="2024-06" db="EMBL/GenBank/DDBJ databases">
        <authorList>
            <person name="Kraege A."/>
            <person name="Thomma B."/>
        </authorList>
    </citation>
    <scope>NUCLEOTIDE SEQUENCE [LARGE SCALE GENOMIC DNA]</scope>
</reference>
<keyword evidence="3" id="KW-1185">Reference proteome</keyword>
<sequence>MRYSYSNGRPITDQDEIDRINRLRIPPGYHDVQVSPDPSSRIQAIGFDDRNRQQTMYHRDFVANQQRKKYEALTHFKPIFEAIKSDVAAALEKPRSSRELAIAAIINLMIDLNFRIGRDKYVRDNQSYEAGYQPIVCSASEARTPKIVRERLDRVAHEGNVRRAFGAHEDRPLAIVMDDLDALTTSERSGIAEIVAVVNPPSQIRPQPYKTITGSKARRTFTK</sequence>
<dbReference type="SUPFAM" id="SSF56349">
    <property type="entry name" value="DNA breaking-rejoining enzymes"/>
    <property type="match status" value="1"/>
</dbReference>
<dbReference type="Gene3D" id="3.90.15.10">
    <property type="entry name" value="Topoisomerase I, Chain A, domain 3"/>
    <property type="match status" value="1"/>
</dbReference>
<dbReference type="InterPro" id="IPR014711">
    <property type="entry name" value="TopoI_cat_a-hlx-sub_euk"/>
</dbReference>
<gene>
    <name evidence="2" type="primary">g9394</name>
    <name evidence="2" type="ORF">VP750_LOCUS8451</name>
</gene>
<organism evidence="2 3">
    <name type="scientific">Coccomyxa viridis</name>
    <dbReference type="NCBI Taxonomy" id="1274662"/>
    <lineage>
        <taxon>Eukaryota</taxon>
        <taxon>Viridiplantae</taxon>
        <taxon>Chlorophyta</taxon>
        <taxon>core chlorophytes</taxon>
        <taxon>Trebouxiophyceae</taxon>
        <taxon>Trebouxiophyceae incertae sedis</taxon>
        <taxon>Coccomyxaceae</taxon>
        <taxon>Coccomyxa</taxon>
    </lineage>
</organism>
<feature type="domain" description="DNA topoisomerase IB N-terminal" evidence="1">
    <location>
        <begin position="2"/>
        <end position="48"/>
    </location>
</feature>
<dbReference type="Gene3D" id="3.30.66.10">
    <property type="entry name" value="DNA topoisomerase I domain"/>
    <property type="match status" value="1"/>
</dbReference>
<dbReference type="Pfam" id="PF21338">
    <property type="entry name" value="Top1B_N_bact"/>
    <property type="match status" value="1"/>
</dbReference>
<dbReference type="SUPFAM" id="SSF55869">
    <property type="entry name" value="DNA topoisomerase I domain"/>
    <property type="match status" value="1"/>
</dbReference>
<evidence type="ECO:0000259" key="1">
    <source>
        <dbReference type="Pfam" id="PF21338"/>
    </source>
</evidence>